<dbReference type="AlphaFoldDB" id="A0A5J4YZV2"/>
<dbReference type="Proteomes" id="UP000324585">
    <property type="component" value="Unassembled WGS sequence"/>
</dbReference>
<sequence length="476" mass="53022">MTAGTAAFRSVLRILLEEDTLNAWLVQWLRLCDASDSCALPVATPIITEVETGAPSAAASAGVSPSTSAGSVFSSDFEVQQAFDRRMTPQEQACLPYLPRQHELNEAIIWDFDLRHLNEMTFGAIIPVFRDANPSRFVNAVKMLNTSINPLPPGVSLLPGHRVSGFRTRYGTAYISVGSCTDGSIYITLSRLWDNYKWKLETFHTPRIEKDAVLFSYAVIDRPGLCSQNCSPESCVCWRIASSRRTDSELAKPITWNDFAGSSRDHLAAPMLYGSDMHCRAFFGNGQVAFSLIVQSLFRVSSGAMYPSMSHIKFLFLDRLTTASSVRHSLPIELLGGSGSNPGTPFRKRRVEELEHDRDDVQFLGAGPRLEDVQSRMLICDECGKTFCRLGDLSRHRKTIHLGVQSFSCEICHRIFKQLSHLQTHVRVIHEGRRDFACSVCGATFSVVSNWKRHMRTVHDMSDPLVPSKPECAARG</sequence>
<evidence type="ECO:0000256" key="5">
    <source>
        <dbReference type="ARBA" id="ARBA00022833"/>
    </source>
</evidence>
<dbReference type="Gene3D" id="3.30.160.60">
    <property type="entry name" value="Classic Zinc Finger"/>
    <property type="match status" value="3"/>
</dbReference>
<evidence type="ECO:0000256" key="1">
    <source>
        <dbReference type="ARBA" id="ARBA00004123"/>
    </source>
</evidence>
<comment type="subcellular location">
    <subcellularLocation>
        <location evidence="1">Nucleus</location>
    </subcellularLocation>
</comment>
<dbReference type="SMART" id="SM00355">
    <property type="entry name" value="ZnF_C2H2"/>
    <property type="match status" value="3"/>
</dbReference>
<keyword evidence="2" id="KW-0479">Metal-binding</keyword>
<organism evidence="9 10">
    <name type="scientific">Porphyridium purpureum</name>
    <name type="common">Red alga</name>
    <name type="synonym">Porphyridium cruentum</name>
    <dbReference type="NCBI Taxonomy" id="35688"/>
    <lineage>
        <taxon>Eukaryota</taxon>
        <taxon>Rhodophyta</taxon>
        <taxon>Bangiophyceae</taxon>
        <taxon>Porphyridiales</taxon>
        <taxon>Porphyridiaceae</taxon>
        <taxon>Porphyridium</taxon>
    </lineage>
</organism>
<feature type="domain" description="C2H2-type" evidence="8">
    <location>
        <begin position="378"/>
        <end position="406"/>
    </location>
</feature>
<dbReference type="SUPFAM" id="SSF57667">
    <property type="entry name" value="beta-beta-alpha zinc fingers"/>
    <property type="match status" value="2"/>
</dbReference>
<keyword evidence="6" id="KW-0539">Nucleus</keyword>
<dbReference type="GO" id="GO:0008270">
    <property type="term" value="F:zinc ion binding"/>
    <property type="evidence" value="ECO:0007669"/>
    <property type="project" value="UniProtKB-KW"/>
</dbReference>
<evidence type="ECO:0000313" key="10">
    <source>
        <dbReference type="Proteomes" id="UP000324585"/>
    </source>
</evidence>
<evidence type="ECO:0000313" key="9">
    <source>
        <dbReference type="EMBL" id="KAA8497161.1"/>
    </source>
</evidence>
<dbReference type="OrthoDB" id="5693at2759"/>
<feature type="domain" description="C2H2-type" evidence="8">
    <location>
        <begin position="436"/>
        <end position="464"/>
    </location>
</feature>
<keyword evidence="10" id="KW-1185">Reference proteome</keyword>
<dbReference type="EMBL" id="VRMN01000002">
    <property type="protein sequence ID" value="KAA8497161.1"/>
    <property type="molecule type" value="Genomic_DNA"/>
</dbReference>
<reference evidence="10" key="1">
    <citation type="journal article" date="2019" name="Nat. Commun.">
        <title>Expansion of phycobilisome linker gene families in mesophilic red algae.</title>
        <authorList>
            <person name="Lee J."/>
            <person name="Kim D."/>
            <person name="Bhattacharya D."/>
            <person name="Yoon H.S."/>
        </authorList>
    </citation>
    <scope>NUCLEOTIDE SEQUENCE [LARGE SCALE GENOMIC DNA]</scope>
    <source>
        <strain evidence="10">CCMP 1328</strain>
    </source>
</reference>
<dbReference type="PANTHER" id="PTHR16515:SF66">
    <property type="entry name" value="C2H2-TYPE DOMAIN-CONTAINING PROTEIN"/>
    <property type="match status" value="1"/>
</dbReference>
<accession>A0A5J4YZV2</accession>
<dbReference type="InterPro" id="IPR036236">
    <property type="entry name" value="Znf_C2H2_sf"/>
</dbReference>
<evidence type="ECO:0000256" key="3">
    <source>
        <dbReference type="ARBA" id="ARBA00022737"/>
    </source>
</evidence>
<keyword evidence="3" id="KW-0677">Repeat</keyword>
<dbReference type="PANTHER" id="PTHR16515">
    <property type="entry name" value="PR DOMAIN ZINC FINGER PROTEIN"/>
    <property type="match status" value="1"/>
</dbReference>
<dbReference type="PROSITE" id="PS00028">
    <property type="entry name" value="ZINC_FINGER_C2H2_1"/>
    <property type="match status" value="3"/>
</dbReference>
<dbReference type="InterPro" id="IPR050331">
    <property type="entry name" value="Zinc_finger"/>
</dbReference>
<comment type="caution">
    <text evidence="9">The sequence shown here is derived from an EMBL/GenBank/DDBJ whole genome shotgun (WGS) entry which is preliminary data.</text>
</comment>
<evidence type="ECO:0000256" key="6">
    <source>
        <dbReference type="ARBA" id="ARBA00023242"/>
    </source>
</evidence>
<proteinExistence type="predicted"/>
<name>A0A5J4YZV2_PORPP</name>
<evidence type="ECO:0000256" key="7">
    <source>
        <dbReference type="PROSITE-ProRule" id="PRU00042"/>
    </source>
</evidence>
<feature type="domain" description="C2H2-type" evidence="8">
    <location>
        <begin position="407"/>
        <end position="435"/>
    </location>
</feature>
<dbReference type="GO" id="GO:0005634">
    <property type="term" value="C:nucleus"/>
    <property type="evidence" value="ECO:0007669"/>
    <property type="project" value="UniProtKB-SubCell"/>
</dbReference>
<evidence type="ECO:0000259" key="8">
    <source>
        <dbReference type="PROSITE" id="PS50157"/>
    </source>
</evidence>
<keyword evidence="4 7" id="KW-0863">Zinc-finger</keyword>
<protein>
    <submittedName>
        <fullName evidence="9">Zinc finger protein</fullName>
    </submittedName>
</protein>
<dbReference type="PROSITE" id="PS50157">
    <property type="entry name" value="ZINC_FINGER_C2H2_2"/>
    <property type="match status" value="3"/>
</dbReference>
<dbReference type="Pfam" id="PF00096">
    <property type="entry name" value="zf-C2H2"/>
    <property type="match status" value="3"/>
</dbReference>
<dbReference type="GO" id="GO:0010468">
    <property type="term" value="P:regulation of gene expression"/>
    <property type="evidence" value="ECO:0007669"/>
    <property type="project" value="TreeGrafter"/>
</dbReference>
<dbReference type="InterPro" id="IPR013087">
    <property type="entry name" value="Znf_C2H2_type"/>
</dbReference>
<evidence type="ECO:0000256" key="4">
    <source>
        <dbReference type="ARBA" id="ARBA00022771"/>
    </source>
</evidence>
<evidence type="ECO:0000256" key="2">
    <source>
        <dbReference type="ARBA" id="ARBA00022723"/>
    </source>
</evidence>
<keyword evidence="5" id="KW-0862">Zinc</keyword>
<gene>
    <name evidence="9" type="ORF">FVE85_0890</name>
</gene>